<dbReference type="Proteomes" id="UP000479000">
    <property type="component" value="Unassembled WGS sequence"/>
</dbReference>
<evidence type="ECO:0000313" key="2">
    <source>
        <dbReference type="Proteomes" id="UP000479000"/>
    </source>
</evidence>
<accession>A0A6H5H959</accession>
<feature type="non-terminal residue" evidence="1">
    <location>
        <position position="51"/>
    </location>
</feature>
<name>A0A6H5H959_9HEMI</name>
<gene>
    <name evidence="1" type="ORF">NTEN_LOCUS16935</name>
</gene>
<reference evidence="1 2" key="1">
    <citation type="submission" date="2020-02" db="EMBL/GenBank/DDBJ databases">
        <authorList>
            <person name="Ferguson B K."/>
        </authorList>
    </citation>
    <scope>NUCLEOTIDE SEQUENCE [LARGE SCALE GENOMIC DNA]</scope>
</reference>
<keyword evidence="2" id="KW-1185">Reference proteome</keyword>
<protein>
    <submittedName>
        <fullName evidence="1">Uncharacterized protein</fullName>
    </submittedName>
</protein>
<dbReference type="AlphaFoldDB" id="A0A6H5H959"/>
<proteinExistence type="predicted"/>
<organism evidence="1 2">
    <name type="scientific">Nesidiocoris tenuis</name>
    <dbReference type="NCBI Taxonomy" id="355587"/>
    <lineage>
        <taxon>Eukaryota</taxon>
        <taxon>Metazoa</taxon>
        <taxon>Ecdysozoa</taxon>
        <taxon>Arthropoda</taxon>
        <taxon>Hexapoda</taxon>
        <taxon>Insecta</taxon>
        <taxon>Pterygota</taxon>
        <taxon>Neoptera</taxon>
        <taxon>Paraneoptera</taxon>
        <taxon>Hemiptera</taxon>
        <taxon>Heteroptera</taxon>
        <taxon>Panheteroptera</taxon>
        <taxon>Cimicomorpha</taxon>
        <taxon>Miridae</taxon>
        <taxon>Dicyphina</taxon>
        <taxon>Nesidiocoris</taxon>
    </lineage>
</organism>
<evidence type="ECO:0000313" key="1">
    <source>
        <dbReference type="EMBL" id="CAB0012151.1"/>
    </source>
</evidence>
<dbReference type="EMBL" id="CADCXU010025025">
    <property type="protein sequence ID" value="CAB0012151.1"/>
    <property type="molecule type" value="Genomic_DNA"/>
</dbReference>
<sequence>MSRKSVLSSTRKIGSMLDSASDVPVQKKVSVVMKKDLIFNEIEDLVPPTLL</sequence>